<dbReference type="SUPFAM" id="SSF53300">
    <property type="entry name" value="vWA-like"/>
    <property type="match status" value="1"/>
</dbReference>
<gene>
    <name evidence="4" type="ORF">HG66A1_11030</name>
</gene>
<dbReference type="SUPFAM" id="SSF52317">
    <property type="entry name" value="Class I glutamine amidotransferase-like"/>
    <property type="match status" value="1"/>
</dbReference>
<proteinExistence type="predicted"/>
<dbReference type="PANTHER" id="PTHR37947:SF1">
    <property type="entry name" value="BLL2462 PROTEIN"/>
    <property type="match status" value="1"/>
</dbReference>
<dbReference type="PANTHER" id="PTHR37947">
    <property type="entry name" value="BLL2462 PROTEIN"/>
    <property type="match status" value="1"/>
</dbReference>
<name>A0A517PIY1_9PLAN</name>
<feature type="transmembrane region" description="Helical" evidence="2">
    <location>
        <begin position="62"/>
        <end position="84"/>
    </location>
</feature>
<keyword evidence="5" id="KW-1185">Reference proteome</keyword>
<evidence type="ECO:0000313" key="4">
    <source>
        <dbReference type="EMBL" id="QDT19338.1"/>
    </source>
</evidence>
<dbReference type="RefSeq" id="WP_145181192.1">
    <property type="nucleotide sequence ID" value="NZ_CP036266.1"/>
</dbReference>
<keyword evidence="2" id="KW-0812">Transmembrane</keyword>
<protein>
    <recommendedName>
        <fullName evidence="3">VWFA domain-containing protein</fullName>
    </recommendedName>
</protein>
<dbReference type="PROSITE" id="PS50234">
    <property type="entry name" value="VWFA"/>
    <property type="match status" value="1"/>
</dbReference>
<dbReference type="InterPro" id="IPR002035">
    <property type="entry name" value="VWF_A"/>
</dbReference>
<dbReference type="Gene3D" id="3.40.50.880">
    <property type="match status" value="1"/>
</dbReference>
<dbReference type="Gene3D" id="3.40.50.410">
    <property type="entry name" value="von Willebrand factor, type A domain"/>
    <property type="match status" value="1"/>
</dbReference>
<dbReference type="InterPro" id="IPR036465">
    <property type="entry name" value="vWFA_dom_sf"/>
</dbReference>
<reference evidence="4 5" key="1">
    <citation type="submission" date="2019-02" db="EMBL/GenBank/DDBJ databases">
        <title>Deep-cultivation of Planctomycetes and their phenomic and genomic characterization uncovers novel biology.</title>
        <authorList>
            <person name="Wiegand S."/>
            <person name="Jogler M."/>
            <person name="Boedeker C."/>
            <person name="Pinto D."/>
            <person name="Vollmers J."/>
            <person name="Rivas-Marin E."/>
            <person name="Kohn T."/>
            <person name="Peeters S.H."/>
            <person name="Heuer A."/>
            <person name="Rast P."/>
            <person name="Oberbeckmann S."/>
            <person name="Bunk B."/>
            <person name="Jeske O."/>
            <person name="Meyerdierks A."/>
            <person name="Storesund J.E."/>
            <person name="Kallscheuer N."/>
            <person name="Luecker S."/>
            <person name="Lage O.M."/>
            <person name="Pohl T."/>
            <person name="Merkel B.J."/>
            <person name="Hornburger P."/>
            <person name="Mueller R.-W."/>
            <person name="Bruemmer F."/>
            <person name="Labrenz M."/>
            <person name="Spormann A.M."/>
            <person name="Op den Camp H."/>
            <person name="Overmann J."/>
            <person name="Amann R."/>
            <person name="Jetten M.S.M."/>
            <person name="Mascher T."/>
            <person name="Medema M.H."/>
            <person name="Devos D.P."/>
            <person name="Kaster A.-K."/>
            <person name="Ovreas L."/>
            <person name="Rohde M."/>
            <person name="Galperin M.Y."/>
            <person name="Jogler C."/>
        </authorList>
    </citation>
    <scope>NUCLEOTIDE SEQUENCE [LARGE SCALE GENOMIC DNA]</scope>
    <source>
        <strain evidence="4 5">HG66A1</strain>
    </source>
</reference>
<keyword evidence="2" id="KW-1133">Transmembrane helix</keyword>
<accession>A0A517PIY1</accession>
<keyword evidence="2" id="KW-0472">Membrane</keyword>
<dbReference type="OrthoDB" id="224647at2"/>
<evidence type="ECO:0000256" key="1">
    <source>
        <dbReference type="SAM" id="MobiDB-lite"/>
    </source>
</evidence>
<dbReference type="AlphaFoldDB" id="A0A517PIY1"/>
<organism evidence="4 5">
    <name type="scientific">Gimesia chilikensis</name>
    <dbReference type="NCBI Taxonomy" id="2605989"/>
    <lineage>
        <taxon>Bacteria</taxon>
        <taxon>Pseudomonadati</taxon>
        <taxon>Planctomycetota</taxon>
        <taxon>Planctomycetia</taxon>
        <taxon>Planctomycetales</taxon>
        <taxon>Planctomycetaceae</taxon>
        <taxon>Gimesia</taxon>
    </lineage>
</organism>
<feature type="transmembrane region" description="Helical" evidence="2">
    <location>
        <begin position="32"/>
        <end position="50"/>
    </location>
</feature>
<dbReference type="Proteomes" id="UP000320421">
    <property type="component" value="Chromosome"/>
</dbReference>
<feature type="domain" description="VWFA" evidence="3">
    <location>
        <begin position="99"/>
        <end position="314"/>
    </location>
</feature>
<evidence type="ECO:0000256" key="2">
    <source>
        <dbReference type="SAM" id="Phobius"/>
    </source>
</evidence>
<dbReference type="InterPro" id="IPR029062">
    <property type="entry name" value="Class_I_gatase-like"/>
</dbReference>
<dbReference type="SMART" id="SM00327">
    <property type="entry name" value="VWA"/>
    <property type="match status" value="1"/>
</dbReference>
<evidence type="ECO:0000313" key="5">
    <source>
        <dbReference type="Proteomes" id="UP000320421"/>
    </source>
</evidence>
<feature type="region of interest" description="Disordered" evidence="1">
    <location>
        <begin position="171"/>
        <end position="193"/>
    </location>
</feature>
<dbReference type="EMBL" id="CP036266">
    <property type="protein sequence ID" value="QDT19338.1"/>
    <property type="molecule type" value="Genomic_DNA"/>
</dbReference>
<evidence type="ECO:0000259" key="3">
    <source>
        <dbReference type="PROSITE" id="PS50234"/>
    </source>
</evidence>
<dbReference type="CDD" id="cd00198">
    <property type="entry name" value="vWFA"/>
    <property type="match status" value="1"/>
</dbReference>
<sequence>MNLLSSVSQFMMLAADETTAFRSIEYDTPDTGWGWLLLLGGLALVLILSIRTIWKDSFQLPVFWRCWLTGLRLAVLIALIVIVFNPHERTQKMSFRPSRVAVLVDTSLSMRHPNELVSANASSPASRNVPSRMEAIEKLLADSPLIADLQKSHQVSVYTFDQALKGPHHVFQRASQDKTSNTEASADTTSTETDTKVDWNTLLQPQGLETRLGEQLGQLIREINGSTLSGIIVATDGASNAGTDLLSANEAAKEAKVRLITLGVGSPTRPANLQVSKIIAPTDVQFGDAFEITALLQAVGMPGKNITLELLKKLPGEAEPTVIESRDILLPTEDGLPLDVKFERTPAEEGEINYVIRVRGNQLAQDANAMDNELEHTVNVFSRPTRVLVIAGGPMRDYRFARTMLYRHPSIKSDVWLQSAPPGVSQDADQLLYEFPERSDLFEYDVVLAFDVNWSLLSEEQMLNLNEWVSSGGGGIVLVAGDVYTPKLSLESDKYKSILDLYPVFINSFVRDYLDQEATQIRRIEWTQAGLDAGFLMLTDDPATSKELWETFPGLYRCYPSNGAKAAATVYAHFPDPKTQTEHGFSILMASQYFGEGRCFYLGSPEMWRLRSVDEDYYDRFWTKLIRNIGQGRTRRGTKRGTLILERDEYVLGQTVSVRVRLLNPEFQPLVQESVPMEVIDPRGRPLVPNLLLMQDRNRSGEYTASFRASLPGKYRFNVTVPNSKGQVVDGSLSVLLPRLEDESLSQNVKGLKELARDTGGAYLALEEAETIPALLPDQGEEFLIDERLKTLWDQAWVFFLLAGLLATEWLTRKLFKLS</sequence>
<feature type="compositionally biased region" description="Low complexity" evidence="1">
    <location>
        <begin position="182"/>
        <end position="192"/>
    </location>
</feature>